<dbReference type="Gene3D" id="3.90.1640.10">
    <property type="entry name" value="inorganic pyrophosphatase (n-terminal core)"/>
    <property type="match status" value="1"/>
</dbReference>
<dbReference type="Proteomes" id="UP000184139">
    <property type="component" value="Unassembled WGS sequence"/>
</dbReference>
<dbReference type="InterPro" id="IPR051319">
    <property type="entry name" value="Oligoribo/pAp-PDE_c-di-AMP_PDE"/>
</dbReference>
<accession>A0A1M5Y5P3</accession>
<dbReference type="InterPro" id="IPR001667">
    <property type="entry name" value="DDH_dom"/>
</dbReference>
<dbReference type="SUPFAM" id="SSF64182">
    <property type="entry name" value="DHH phosphoesterases"/>
    <property type="match status" value="1"/>
</dbReference>
<dbReference type="AlphaFoldDB" id="A0A1M5Y5P3"/>
<evidence type="ECO:0000259" key="1">
    <source>
        <dbReference type="Pfam" id="PF01368"/>
    </source>
</evidence>
<dbReference type="PANTHER" id="PTHR47618">
    <property type="entry name" value="BIFUNCTIONAL OLIGORIBONUCLEASE AND PAP PHOSPHATASE NRNA"/>
    <property type="match status" value="1"/>
</dbReference>
<protein>
    <submittedName>
        <fullName evidence="2">DHHA1 domain-containing protein</fullName>
    </submittedName>
</protein>
<dbReference type="EMBL" id="FQXS01000028">
    <property type="protein sequence ID" value="SHI07322.1"/>
    <property type="molecule type" value="Genomic_DNA"/>
</dbReference>
<dbReference type="STRING" id="1121409.SAMN02745124_03659"/>
<dbReference type="InterPro" id="IPR038763">
    <property type="entry name" value="DHH_sf"/>
</dbReference>
<evidence type="ECO:0000313" key="2">
    <source>
        <dbReference type="EMBL" id="SHI07322.1"/>
    </source>
</evidence>
<name>A0A1M5Y5P3_9BACT</name>
<sequence length="353" mass="40312">MQRLDRYGQQLPFMPKKRKPNGLQVCEQSYKKTAKIRLQEFWSVFAKDDTVLICINADPDALACALAIKRLLRYRVKSITVAHPNEISRLNNVEMVERLRISLERLGNVKVSDYTKKILVDSQPNHLPVFEKIKFDVIIDHHPVTKDWDVPYVDIRPDYGAASSMLVEYLRAANMKPSTALATALFYGIKVDTQDFEKEARLADGISFRYLFDLANRNLVRKFELTDLRRSELKYFSIALNELQYSKGKLYAHIGKVRSPDVLVIIADFLNHVSDIDWVLVSGIHNDKLVVIFRCDGYRKSAGKLAAQVFGQIGSAGGHKGAARAEVPLKALEMTEYDINTQTLKRLTMRHLK</sequence>
<gene>
    <name evidence="2" type="ORF">SAMN02745124_03659</name>
</gene>
<evidence type="ECO:0000313" key="3">
    <source>
        <dbReference type="Proteomes" id="UP000184139"/>
    </source>
</evidence>
<keyword evidence="3" id="KW-1185">Reference proteome</keyword>
<organism evidence="2 3">
    <name type="scientific">Desulfofustis glycolicus DSM 9705</name>
    <dbReference type="NCBI Taxonomy" id="1121409"/>
    <lineage>
        <taxon>Bacteria</taxon>
        <taxon>Pseudomonadati</taxon>
        <taxon>Thermodesulfobacteriota</taxon>
        <taxon>Desulfobulbia</taxon>
        <taxon>Desulfobulbales</taxon>
        <taxon>Desulfocapsaceae</taxon>
        <taxon>Desulfofustis</taxon>
    </lineage>
</organism>
<dbReference type="PANTHER" id="PTHR47618:SF1">
    <property type="entry name" value="BIFUNCTIONAL OLIGORIBONUCLEASE AND PAP PHOSPHATASE NRNA"/>
    <property type="match status" value="1"/>
</dbReference>
<feature type="domain" description="DDH" evidence="1">
    <location>
        <begin position="51"/>
        <end position="189"/>
    </location>
</feature>
<dbReference type="Pfam" id="PF01368">
    <property type="entry name" value="DHH"/>
    <property type="match status" value="1"/>
</dbReference>
<reference evidence="2 3" key="1">
    <citation type="submission" date="2016-11" db="EMBL/GenBank/DDBJ databases">
        <authorList>
            <person name="Jaros S."/>
            <person name="Januszkiewicz K."/>
            <person name="Wedrychowicz H."/>
        </authorList>
    </citation>
    <scope>NUCLEOTIDE SEQUENCE [LARGE SCALE GENOMIC DNA]</scope>
    <source>
        <strain evidence="2 3">DSM 9705</strain>
    </source>
</reference>
<proteinExistence type="predicted"/>